<reference evidence="2" key="1">
    <citation type="journal article" date="2022" name="Front. Genet.">
        <title>Chromosome-Scale Assembly of the Dendrobium nobile Genome Provides Insights Into the Molecular Mechanism of the Biosynthesis of the Medicinal Active Ingredient of Dendrobium.</title>
        <authorList>
            <person name="Xu Q."/>
            <person name="Niu S.-C."/>
            <person name="Li K.-L."/>
            <person name="Zheng P.-J."/>
            <person name="Zhang X.-J."/>
            <person name="Jia Y."/>
            <person name="Liu Y."/>
            <person name="Niu Y.-X."/>
            <person name="Yu L.-H."/>
            <person name="Chen D.-F."/>
            <person name="Zhang G.-Q."/>
        </authorList>
    </citation>
    <scope>NUCLEOTIDE SEQUENCE</scope>
    <source>
        <tissue evidence="2">Leaf</tissue>
    </source>
</reference>
<gene>
    <name evidence="2" type="ORF">KFK09_000706</name>
</gene>
<proteinExistence type="predicted"/>
<organism evidence="2 3">
    <name type="scientific">Dendrobium nobile</name>
    <name type="common">Orchid</name>
    <dbReference type="NCBI Taxonomy" id="94219"/>
    <lineage>
        <taxon>Eukaryota</taxon>
        <taxon>Viridiplantae</taxon>
        <taxon>Streptophyta</taxon>
        <taxon>Embryophyta</taxon>
        <taxon>Tracheophyta</taxon>
        <taxon>Spermatophyta</taxon>
        <taxon>Magnoliopsida</taxon>
        <taxon>Liliopsida</taxon>
        <taxon>Asparagales</taxon>
        <taxon>Orchidaceae</taxon>
        <taxon>Epidendroideae</taxon>
        <taxon>Malaxideae</taxon>
        <taxon>Dendrobiinae</taxon>
        <taxon>Dendrobium</taxon>
    </lineage>
</organism>
<evidence type="ECO:0000313" key="3">
    <source>
        <dbReference type="Proteomes" id="UP000829196"/>
    </source>
</evidence>
<keyword evidence="1" id="KW-0472">Membrane</keyword>
<dbReference type="SMR" id="A0A8T3CFI9"/>
<evidence type="ECO:0000313" key="2">
    <source>
        <dbReference type="EMBL" id="KAI0531153.1"/>
    </source>
</evidence>
<dbReference type="EMBL" id="JAGYWB010000001">
    <property type="protein sequence ID" value="KAI0531153.1"/>
    <property type="molecule type" value="Genomic_DNA"/>
</dbReference>
<evidence type="ECO:0000256" key="1">
    <source>
        <dbReference type="SAM" id="Phobius"/>
    </source>
</evidence>
<comment type="caution">
    <text evidence="2">The sequence shown here is derived from an EMBL/GenBank/DDBJ whole genome shotgun (WGS) entry which is preliminary data.</text>
</comment>
<feature type="transmembrane region" description="Helical" evidence="1">
    <location>
        <begin position="74"/>
        <end position="96"/>
    </location>
</feature>
<protein>
    <submittedName>
        <fullName evidence="2">Uncharacterized protein</fullName>
    </submittedName>
</protein>
<name>A0A8T3CFI9_DENNO</name>
<accession>A0A8T3CFI9</accession>
<dbReference type="Proteomes" id="UP000829196">
    <property type="component" value="Unassembled WGS sequence"/>
</dbReference>
<dbReference type="AlphaFoldDB" id="A0A8T3CFI9"/>
<keyword evidence="3" id="KW-1185">Reference proteome</keyword>
<keyword evidence="1" id="KW-0812">Transmembrane</keyword>
<sequence>MELYFYNGNELSFLSVTSSLYGNGDELSFLDLIELDSASVAELQGSLFGMEMEEMEGHDMNQVLGKGRKSRSRFLSLIRIVALLFCVCVAVLRIILKIQFRNQFPNQILVSLFRLVAIRFGRDPSPSNRVVTKPFEWYQSIGLETGWIPDPDMTDGQSASQAAPVGSTAPVAGADTLAQFATLVAQMMSETQSRAVTVRSEDIDRHLQLFLRLKPPRFEGAVEPKAAEEWLRRLEKTFDGM</sequence>
<keyword evidence="1" id="KW-1133">Transmembrane helix</keyword>